<feature type="domain" description="Hemimethylated DNA-binding" evidence="1">
    <location>
        <begin position="112"/>
        <end position="199"/>
    </location>
</feature>
<protein>
    <recommendedName>
        <fullName evidence="1">Hemimethylated DNA-binding domain-containing protein</fullName>
    </recommendedName>
</protein>
<dbReference type="SUPFAM" id="SSF141255">
    <property type="entry name" value="YccV-like"/>
    <property type="match status" value="1"/>
</dbReference>
<dbReference type="PANTHER" id="PTHR48439">
    <property type="entry name" value="HEMIMETHYLATED DNA-BINDING DOMAIN-CONTAINING PROTEIN"/>
    <property type="match status" value="1"/>
</dbReference>
<dbReference type="EMBL" id="GECZ01015482">
    <property type="protein sequence ID" value="JAS54287.1"/>
    <property type="molecule type" value="Transcribed_RNA"/>
</dbReference>
<dbReference type="PANTHER" id="PTHR48439:SF1">
    <property type="entry name" value="HEMIMETHYLATED DNA-BINDING DOMAIN-CONTAINING PROTEIN"/>
    <property type="match status" value="1"/>
</dbReference>
<dbReference type="InterPro" id="IPR053189">
    <property type="entry name" value="Clp_protease_adapter_ClpF"/>
</dbReference>
<dbReference type="AlphaFoldDB" id="A0A1B6FVQ9"/>
<name>A0A1B6FVQ9_9HEMI</name>
<dbReference type="SMART" id="SM00992">
    <property type="entry name" value="YccV-like"/>
    <property type="match status" value="1"/>
</dbReference>
<evidence type="ECO:0000313" key="2">
    <source>
        <dbReference type="EMBL" id="JAS54287.1"/>
    </source>
</evidence>
<proteinExistence type="predicted"/>
<dbReference type="Gene3D" id="2.30.30.390">
    <property type="entry name" value="Hemimethylated DNA-binding domain"/>
    <property type="match status" value="1"/>
</dbReference>
<dbReference type="InterPro" id="IPR036623">
    <property type="entry name" value="Hemimethylated_DNA-bd_sf"/>
</dbReference>
<dbReference type="InterPro" id="IPR011722">
    <property type="entry name" value="Hemimethylated_DNA-bd_dom"/>
</dbReference>
<gene>
    <name evidence="2" type="ORF">g.10830</name>
</gene>
<dbReference type="GO" id="GO:0003677">
    <property type="term" value="F:DNA binding"/>
    <property type="evidence" value="ECO:0007669"/>
    <property type="project" value="InterPro"/>
</dbReference>
<evidence type="ECO:0000259" key="1">
    <source>
        <dbReference type="SMART" id="SM00992"/>
    </source>
</evidence>
<reference evidence="2" key="1">
    <citation type="submission" date="2015-11" db="EMBL/GenBank/DDBJ databases">
        <title>De novo transcriptome assembly of four potential Pierce s Disease insect vectors from Arizona vineyards.</title>
        <authorList>
            <person name="Tassone E.E."/>
        </authorList>
    </citation>
    <scope>NUCLEOTIDE SEQUENCE</scope>
</reference>
<organism evidence="2">
    <name type="scientific">Cuerna arida</name>
    <dbReference type="NCBI Taxonomy" id="1464854"/>
    <lineage>
        <taxon>Eukaryota</taxon>
        <taxon>Metazoa</taxon>
        <taxon>Ecdysozoa</taxon>
        <taxon>Arthropoda</taxon>
        <taxon>Hexapoda</taxon>
        <taxon>Insecta</taxon>
        <taxon>Pterygota</taxon>
        <taxon>Neoptera</taxon>
        <taxon>Paraneoptera</taxon>
        <taxon>Hemiptera</taxon>
        <taxon>Auchenorrhyncha</taxon>
        <taxon>Membracoidea</taxon>
        <taxon>Cicadellidae</taxon>
        <taxon>Cicadellinae</taxon>
        <taxon>Proconiini</taxon>
        <taxon>Cuerna</taxon>
    </lineage>
</organism>
<dbReference type="Pfam" id="PF08755">
    <property type="entry name" value="YccV-like"/>
    <property type="match status" value="1"/>
</dbReference>
<accession>A0A1B6FVQ9</accession>
<sequence length="209" mass="24625">MPIGFRDYFHIALLILCVPFQYYFSIKKDVSNTPKQIRELVSEIKNVKENWFTLESWKNTWKDSLSWIIMSIKKKSDREAAQESPAIEVLEYRKSHGVKDKSSKIHDMRSPGLWFRVGQVVQHIYEGYKGVIIEWEFDSKNSNTPIYKVLVDEDTTDENFSGVVNVVQDQLYLLKNTKVTNRLLKNYFSAFDGTQYIPQPWLQELFPKD</sequence>